<gene>
    <name evidence="2" type="ORF">PPSIR1_28666</name>
</gene>
<protein>
    <recommendedName>
        <fullName evidence="4">Lipoprotein</fullName>
    </recommendedName>
</protein>
<dbReference type="EMBL" id="ABCS01000124">
    <property type="protein sequence ID" value="EDM74575.1"/>
    <property type="molecule type" value="Genomic_DNA"/>
</dbReference>
<evidence type="ECO:0000256" key="1">
    <source>
        <dbReference type="SAM" id="SignalP"/>
    </source>
</evidence>
<dbReference type="Proteomes" id="UP000005801">
    <property type="component" value="Unassembled WGS sequence"/>
</dbReference>
<comment type="caution">
    <text evidence="2">The sequence shown here is derived from an EMBL/GenBank/DDBJ whole genome shotgun (WGS) entry which is preliminary data.</text>
</comment>
<dbReference type="RefSeq" id="WP_006976265.1">
    <property type="nucleotide sequence ID" value="NZ_ABCS01000124.1"/>
</dbReference>
<evidence type="ECO:0000313" key="2">
    <source>
        <dbReference type="EMBL" id="EDM74575.1"/>
    </source>
</evidence>
<evidence type="ECO:0008006" key="4">
    <source>
        <dbReference type="Google" id="ProtNLM"/>
    </source>
</evidence>
<dbReference type="PROSITE" id="PS51257">
    <property type="entry name" value="PROKAR_LIPOPROTEIN"/>
    <property type="match status" value="1"/>
</dbReference>
<evidence type="ECO:0000313" key="3">
    <source>
        <dbReference type="Proteomes" id="UP000005801"/>
    </source>
</evidence>
<dbReference type="OrthoDB" id="5494285at2"/>
<sequence>MARPLAPTLLTALVLSSSACWFGGYEGEYIEADDVRLDVPGIESFRDGELRGDAYGLINETAANTNGWVTSVVETTGYVIEILNNYRETSQDGSWRIYGPFDDDSGRDIAWLVRIDGALEATNFEILVAPKGTTDADAFELLNSGNINVDGDLRTGSMLIDFDVVDAYEALNTTLLWSVAGDITIDFSRDVGTGDKTISLDYAGFVAQRTGLLDDDLFTSDETYEYVENGDGSGSFHLALMGEWDTYPHGWSGPERERMQLDMVWDGSQAGRARGLIEEVDGVGDMKHGDLRLDECFDGAGTLSWRWLTELYAQETGIEYNFGDEATCVFTDADL</sequence>
<feature type="chain" id="PRO_5002697882" description="Lipoprotein" evidence="1">
    <location>
        <begin position="20"/>
        <end position="335"/>
    </location>
</feature>
<name>A6GHS9_9BACT</name>
<keyword evidence="1" id="KW-0732">Signal</keyword>
<reference evidence="2 3" key="1">
    <citation type="submission" date="2007-06" db="EMBL/GenBank/DDBJ databases">
        <authorList>
            <person name="Shimkets L."/>
            <person name="Ferriera S."/>
            <person name="Johnson J."/>
            <person name="Kravitz S."/>
            <person name="Beeson K."/>
            <person name="Sutton G."/>
            <person name="Rogers Y.-H."/>
            <person name="Friedman R."/>
            <person name="Frazier M."/>
            <person name="Venter J.C."/>
        </authorList>
    </citation>
    <scope>NUCLEOTIDE SEQUENCE [LARGE SCALE GENOMIC DNA]</scope>
    <source>
        <strain evidence="2 3">SIR-1</strain>
    </source>
</reference>
<accession>A6GHS9</accession>
<keyword evidence="3" id="KW-1185">Reference proteome</keyword>
<organism evidence="2 3">
    <name type="scientific">Plesiocystis pacifica SIR-1</name>
    <dbReference type="NCBI Taxonomy" id="391625"/>
    <lineage>
        <taxon>Bacteria</taxon>
        <taxon>Pseudomonadati</taxon>
        <taxon>Myxococcota</taxon>
        <taxon>Polyangia</taxon>
        <taxon>Nannocystales</taxon>
        <taxon>Nannocystaceae</taxon>
        <taxon>Plesiocystis</taxon>
    </lineage>
</organism>
<feature type="signal peptide" evidence="1">
    <location>
        <begin position="1"/>
        <end position="19"/>
    </location>
</feature>
<proteinExistence type="predicted"/>
<dbReference type="AlphaFoldDB" id="A6GHS9"/>